<gene>
    <name evidence="3" type="ORF">DFA_00133</name>
</gene>
<proteinExistence type="predicted"/>
<dbReference type="Gene3D" id="3.40.50.300">
    <property type="entry name" value="P-loop containing nucleotide triphosphate hydrolases"/>
    <property type="match status" value="1"/>
</dbReference>
<accession>F4PXP5</accession>
<dbReference type="GeneID" id="14871669"/>
<evidence type="ECO:0000256" key="1">
    <source>
        <dbReference type="PROSITE-ProRule" id="PRU00175"/>
    </source>
</evidence>
<keyword evidence="1" id="KW-0863">Zinc-finger</keyword>
<dbReference type="InterPro" id="IPR027417">
    <property type="entry name" value="P-loop_NTPase"/>
</dbReference>
<dbReference type="KEGG" id="dfa:DFA_00133"/>
<protein>
    <recommendedName>
        <fullName evidence="2">RING-type domain-containing protein</fullName>
    </recommendedName>
</protein>
<feature type="domain" description="RING-type" evidence="2">
    <location>
        <begin position="539"/>
        <end position="578"/>
    </location>
</feature>
<dbReference type="GO" id="GO:0008270">
    <property type="term" value="F:zinc ion binding"/>
    <property type="evidence" value="ECO:0007669"/>
    <property type="project" value="UniProtKB-KW"/>
</dbReference>
<keyword evidence="1" id="KW-0862">Zinc</keyword>
<dbReference type="EMBL" id="GL883014">
    <property type="protein sequence ID" value="EGG19555.1"/>
    <property type="molecule type" value="Genomic_DNA"/>
</dbReference>
<dbReference type="Proteomes" id="UP000007797">
    <property type="component" value="Unassembled WGS sequence"/>
</dbReference>
<sequence>MGSTATATTIKCSIDGCCKSEEDVYHCTTCAIHICKHHFDESCAIQSHQTMSSRFYDKYIHTLLQQHTTYCKDVNGQDVSKLFRVVTQTDKEEKDAKMVIGYHNLPPIPFDSNRYIGFMGPSGVGKSSIITTIQRLFHKDHDHSSITIMPTISDPSSCKPNSSDINIYKLKDKDNDGPWALKQFVKKCYPKLIHMICDVVVHVFGNSREQATIIKNLSRLVSDIESRSINNPNKPDLLVIFNKVEGDDSDGDTCQDYFQSDAFLNADESVKRITNYFRNVCSISLPNIKQHPKTYLKRIYDHFSTILCDGLSSQRDGTQGWQIEKMIDIMNHNPLAIVDHFTLNQRTSGTSLYSYYLDLLEYVSQANTTVIVGKLDQIRMVVKYIVDNVIEPQLDDIDEETVFKTDQMILNSFKCISTIPNPNPDNNTSTIVQCGLYFLNHGDGYHKSTKTRKAFYHHDDDSDSDSDDDDKEQLEEAIEWKGKFENDFGWDPENQTLQLFSFHYEQLKKSKEVDQHLVEKGTDLFNLLGRLEPTFKSYCIQCKWRTPTQARECGHVFCNDCNDRSDKPKSKSECTYCHKPSKWIIVDFKDSSKGFTYHDIETICYKEKYLDLIMHKTYDYFILGQSTNILATVIIIALASGHGAQKVIDHITNRIDFQCGDDSKILKAINEIIPNQLLLYQLKRPILFDTGSRSEQSHSLFSSFNQKISIFTNCRQLIKEEYCFSKESSSSSLAMMIDKSILDQVKFNANHYHQFTSTSSYEMKGRIYHQSPPYNEAKEKLIKGF</sequence>
<reference evidence="4" key="1">
    <citation type="journal article" date="2011" name="Genome Res.">
        <title>Phylogeny-wide analysis of social amoeba genomes highlights ancient origins for complex intercellular communication.</title>
        <authorList>
            <person name="Heidel A.J."/>
            <person name="Lawal H.M."/>
            <person name="Felder M."/>
            <person name="Schilde C."/>
            <person name="Helps N.R."/>
            <person name="Tunggal B."/>
            <person name="Rivero F."/>
            <person name="John U."/>
            <person name="Schleicher M."/>
            <person name="Eichinger L."/>
            <person name="Platzer M."/>
            <person name="Noegel A.A."/>
            <person name="Schaap P."/>
            <person name="Gloeckner G."/>
        </authorList>
    </citation>
    <scope>NUCLEOTIDE SEQUENCE [LARGE SCALE GENOMIC DNA]</scope>
    <source>
        <strain evidence="4">SH3</strain>
    </source>
</reference>
<keyword evidence="4" id="KW-1185">Reference proteome</keyword>
<evidence type="ECO:0000259" key="2">
    <source>
        <dbReference type="PROSITE" id="PS50089"/>
    </source>
</evidence>
<dbReference type="SUPFAM" id="SSF52540">
    <property type="entry name" value="P-loop containing nucleoside triphosphate hydrolases"/>
    <property type="match status" value="2"/>
</dbReference>
<organism evidence="3 4">
    <name type="scientific">Cavenderia fasciculata</name>
    <name type="common">Slime mold</name>
    <name type="synonym">Dictyostelium fasciculatum</name>
    <dbReference type="NCBI Taxonomy" id="261658"/>
    <lineage>
        <taxon>Eukaryota</taxon>
        <taxon>Amoebozoa</taxon>
        <taxon>Evosea</taxon>
        <taxon>Eumycetozoa</taxon>
        <taxon>Dictyostelia</taxon>
        <taxon>Acytosteliales</taxon>
        <taxon>Cavenderiaceae</taxon>
        <taxon>Cavenderia</taxon>
    </lineage>
</organism>
<dbReference type="AlphaFoldDB" id="F4PXP5"/>
<dbReference type="InterPro" id="IPR001841">
    <property type="entry name" value="Znf_RING"/>
</dbReference>
<dbReference type="RefSeq" id="XP_004357849.1">
    <property type="nucleotide sequence ID" value="XM_004357792.1"/>
</dbReference>
<evidence type="ECO:0000313" key="3">
    <source>
        <dbReference type="EMBL" id="EGG19555.1"/>
    </source>
</evidence>
<dbReference type="PROSITE" id="PS50089">
    <property type="entry name" value="ZF_RING_2"/>
    <property type="match status" value="1"/>
</dbReference>
<evidence type="ECO:0000313" key="4">
    <source>
        <dbReference type="Proteomes" id="UP000007797"/>
    </source>
</evidence>
<keyword evidence="1" id="KW-0479">Metal-binding</keyword>
<name>F4PXP5_CACFS</name>